<dbReference type="GO" id="GO:0005524">
    <property type="term" value="F:ATP binding"/>
    <property type="evidence" value="ECO:0007669"/>
    <property type="project" value="UniProtKB-KW"/>
</dbReference>
<dbReference type="InterPro" id="IPR003661">
    <property type="entry name" value="HisK_dim/P_dom"/>
</dbReference>
<keyword evidence="8" id="KW-1133">Transmembrane helix</keyword>
<dbReference type="SUPFAM" id="SSF103190">
    <property type="entry name" value="Sensory domain-like"/>
    <property type="match status" value="1"/>
</dbReference>
<dbReference type="Pfam" id="PF02518">
    <property type="entry name" value="HATPase_c"/>
    <property type="match status" value="1"/>
</dbReference>
<dbReference type="SUPFAM" id="SSF55874">
    <property type="entry name" value="ATPase domain of HSP90 chaperone/DNA topoisomerase II/histidine kinase"/>
    <property type="match status" value="1"/>
</dbReference>
<dbReference type="AlphaFoldDB" id="A0A366MVP1"/>
<dbReference type="EC" id="2.7.13.3" evidence="2"/>
<feature type="domain" description="Histidine kinase" evidence="9">
    <location>
        <begin position="470"/>
        <end position="687"/>
    </location>
</feature>
<evidence type="ECO:0000256" key="1">
    <source>
        <dbReference type="ARBA" id="ARBA00000085"/>
    </source>
</evidence>
<keyword evidence="6" id="KW-0067">ATP-binding</keyword>
<dbReference type="OrthoDB" id="9772835at2"/>
<comment type="catalytic activity">
    <reaction evidence="1">
        <text>ATP + protein L-histidine = ADP + protein N-phospho-L-histidine.</text>
        <dbReference type="EC" id="2.7.13.3"/>
    </reaction>
</comment>
<evidence type="ECO:0000313" key="10">
    <source>
        <dbReference type="EMBL" id="RBQ29664.1"/>
    </source>
</evidence>
<keyword evidence="8" id="KW-0472">Membrane</keyword>
<evidence type="ECO:0000256" key="5">
    <source>
        <dbReference type="ARBA" id="ARBA00022777"/>
    </source>
</evidence>
<dbReference type="SMART" id="SM00387">
    <property type="entry name" value="HATPase_c"/>
    <property type="match status" value="1"/>
</dbReference>
<dbReference type="CDD" id="cd00082">
    <property type="entry name" value="HisKA"/>
    <property type="match status" value="1"/>
</dbReference>
<dbReference type="PANTHER" id="PTHR43065">
    <property type="entry name" value="SENSOR HISTIDINE KINASE"/>
    <property type="match status" value="1"/>
</dbReference>
<dbReference type="GO" id="GO:0000155">
    <property type="term" value="F:phosphorelay sensor kinase activity"/>
    <property type="evidence" value="ECO:0007669"/>
    <property type="project" value="InterPro"/>
</dbReference>
<dbReference type="RefSeq" id="WP_113893405.1">
    <property type="nucleotide sequence ID" value="NZ_JANJGA010000007.1"/>
</dbReference>
<dbReference type="Gene3D" id="3.30.565.10">
    <property type="entry name" value="Histidine kinase-like ATPase, C-terminal domain"/>
    <property type="match status" value="1"/>
</dbReference>
<dbReference type="EMBL" id="PDKB01000004">
    <property type="protein sequence ID" value="RBQ29664.1"/>
    <property type="molecule type" value="Genomic_DNA"/>
</dbReference>
<evidence type="ECO:0000256" key="3">
    <source>
        <dbReference type="ARBA" id="ARBA00022679"/>
    </source>
</evidence>
<feature type="transmembrane region" description="Helical" evidence="8">
    <location>
        <begin position="294"/>
        <end position="313"/>
    </location>
</feature>
<keyword evidence="8" id="KW-0812">Transmembrane</keyword>
<keyword evidence="5" id="KW-0418">Kinase</keyword>
<dbReference type="PANTHER" id="PTHR43065:SF46">
    <property type="entry name" value="C4-DICARBOXYLATE TRANSPORT SENSOR PROTEIN DCTB"/>
    <property type="match status" value="1"/>
</dbReference>
<gene>
    <name evidence="10" type="ORF">CRU91_03445</name>
</gene>
<evidence type="ECO:0000256" key="4">
    <source>
        <dbReference type="ARBA" id="ARBA00022741"/>
    </source>
</evidence>
<protein>
    <recommendedName>
        <fullName evidence="2">histidine kinase</fullName>
        <ecNumber evidence="2">2.7.13.3</ecNumber>
    </recommendedName>
</protein>
<name>A0A366MVP1_9BACT</name>
<accession>A0A366MVP1</accession>
<evidence type="ECO:0000259" key="9">
    <source>
        <dbReference type="PROSITE" id="PS50109"/>
    </source>
</evidence>
<keyword evidence="7" id="KW-0902">Two-component regulatory system</keyword>
<organism evidence="10 11">
    <name type="scientific">Aliarcobacter vitoriensis</name>
    <dbReference type="NCBI Taxonomy" id="2011099"/>
    <lineage>
        <taxon>Bacteria</taxon>
        <taxon>Pseudomonadati</taxon>
        <taxon>Campylobacterota</taxon>
        <taxon>Epsilonproteobacteria</taxon>
        <taxon>Campylobacterales</taxon>
        <taxon>Arcobacteraceae</taxon>
        <taxon>Aliarcobacter</taxon>
    </lineage>
</organism>
<evidence type="ECO:0000313" key="11">
    <source>
        <dbReference type="Proteomes" id="UP000252669"/>
    </source>
</evidence>
<evidence type="ECO:0000256" key="8">
    <source>
        <dbReference type="SAM" id="Phobius"/>
    </source>
</evidence>
<keyword evidence="11" id="KW-1185">Reference proteome</keyword>
<dbReference type="InterPro" id="IPR036890">
    <property type="entry name" value="HATPase_C_sf"/>
</dbReference>
<dbReference type="InterPro" id="IPR005467">
    <property type="entry name" value="His_kinase_dom"/>
</dbReference>
<sequence length="687" mass="79846">MERKKNFYLIGIAFVISTIFAIFLTNIYINNKQKELLKSVYDSQHKNIFEKTQNLISDKQNTSLAIAIALSKDENLYKNIENKEFHKLNYKEIAKLIEINSKYKNIWIQIFDKDRNSIYRSWTKIKDGIQFRGDLQKISAIKNISTSISAGLFNVGIKARTPIFDQNNNFYGALEVITHFDSISDDLQKNGVNTIIIGDKKINKNLKYPILSNLFIDDYYVVNPNVNKNIYDYIINNGIEKYIKIDDYIVENNYLISKYPLFDEDKKELAYILNFIELSSIDIENIRYIKIQSIMASMIALIVIFTFILAYYIKQIKYQDKKNKILLDSQPNIIIITDGKKIVDANNQLFKFFPLVKNIEEFRNKYVCICNSFENLDSEEYIVHKDYNGKNWAEYLFENQDKSFKVAIKDSNNELRHFNVKTSQVKIDLTIVITFIDITKEILQREKEINEQKAIFQQSKINAVTNTLNNIAHQWRQPLGIISTIASGIKLKNHMKSLSKTEFDESCEKIIENTQKLSNTIENFTDFFTKDTKTSNISIVESTEQIIEFLSSVFEKNSIICKFNHDTDLMITCNNGNFTEAILNILDNSIYALTQNNKEDNRFIFINLKNNKLSIKDNAGGVDEAIIHKITVPYFTTKHQSFGTGLGLYIVQEVFVKNLNFKIDLKNEIFDYNGVKNIGLNFIIDFS</sequence>
<dbReference type="InterPro" id="IPR036097">
    <property type="entry name" value="HisK_dim/P_sf"/>
</dbReference>
<dbReference type="InterPro" id="IPR003594">
    <property type="entry name" value="HATPase_dom"/>
</dbReference>
<dbReference type="Proteomes" id="UP000252669">
    <property type="component" value="Unassembled WGS sequence"/>
</dbReference>
<evidence type="ECO:0000256" key="6">
    <source>
        <dbReference type="ARBA" id="ARBA00022840"/>
    </source>
</evidence>
<evidence type="ECO:0000256" key="2">
    <source>
        <dbReference type="ARBA" id="ARBA00012438"/>
    </source>
</evidence>
<dbReference type="InterPro" id="IPR029151">
    <property type="entry name" value="Sensor-like_sf"/>
</dbReference>
<keyword evidence="3" id="KW-0808">Transferase</keyword>
<comment type="caution">
    <text evidence="10">The sequence shown here is derived from an EMBL/GenBank/DDBJ whole genome shotgun (WGS) entry which is preliminary data.</text>
</comment>
<evidence type="ECO:0000256" key="7">
    <source>
        <dbReference type="ARBA" id="ARBA00023012"/>
    </source>
</evidence>
<dbReference type="PROSITE" id="PS50109">
    <property type="entry name" value="HIS_KIN"/>
    <property type="match status" value="1"/>
</dbReference>
<reference evidence="10 11" key="1">
    <citation type="submission" date="2017-10" db="EMBL/GenBank/DDBJ databases">
        <title>Genomics of the genus Arcobacter.</title>
        <authorList>
            <person name="Perez-Cataluna A."/>
            <person name="Figueras M.J."/>
        </authorList>
    </citation>
    <scope>NUCLEOTIDE SEQUENCE [LARGE SCALE GENOMIC DNA]</scope>
    <source>
        <strain evidence="10 11">CECT 9230</strain>
    </source>
</reference>
<feature type="transmembrane region" description="Helical" evidence="8">
    <location>
        <begin position="7"/>
        <end position="29"/>
    </location>
</feature>
<dbReference type="Gene3D" id="1.10.287.130">
    <property type="match status" value="1"/>
</dbReference>
<dbReference type="SUPFAM" id="SSF47384">
    <property type="entry name" value="Homodimeric domain of signal transducing histidine kinase"/>
    <property type="match status" value="1"/>
</dbReference>
<keyword evidence="4" id="KW-0547">Nucleotide-binding</keyword>
<proteinExistence type="predicted"/>